<evidence type="ECO:0000256" key="2">
    <source>
        <dbReference type="ARBA" id="ARBA00022801"/>
    </source>
</evidence>
<dbReference type="AlphaFoldDB" id="A0A2L2X8S9"/>
<dbReference type="Proteomes" id="UP000239549">
    <property type="component" value="Unassembled WGS sequence"/>
</dbReference>
<dbReference type="PRINTS" id="PR00834">
    <property type="entry name" value="PROTEASES2C"/>
</dbReference>
<dbReference type="InterPro" id="IPR009003">
    <property type="entry name" value="Peptidase_S1_PA"/>
</dbReference>
<dbReference type="InterPro" id="IPR051201">
    <property type="entry name" value="Chloro_Bact_Ser_Proteases"/>
</dbReference>
<protein>
    <submittedName>
        <fullName evidence="4">HtrA protease/chaperone protein</fullName>
    </submittedName>
</protein>
<dbReference type="SUPFAM" id="SSF50494">
    <property type="entry name" value="Trypsin-like serine proteases"/>
    <property type="match status" value="1"/>
</dbReference>
<evidence type="ECO:0000256" key="1">
    <source>
        <dbReference type="ARBA" id="ARBA00022670"/>
    </source>
</evidence>
<feature type="signal peptide" evidence="3">
    <location>
        <begin position="1"/>
        <end position="24"/>
    </location>
</feature>
<dbReference type="PANTHER" id="PTHR43343:SF3">
    <property type="entry name" value="PROTEASE DO-LIKE 8, CHLOROPLASTIC"/>
    <property type="match status" value="1"/>
</dbReference>
<reference evidence="5" key="1">
    <citation type="submission" date="2018-02" db="EMBL/GenBank/DDBJ databases">
        <title>Genome sequence of Desulfocucumis palustris strain NAW-5.</title>
        <authorList>
            <person name="Watanabe M."/>
            <person name="Kojima H."/>
            <person name="Fukui M."/>
        </authorList>
    </citation>
    <scope>NUCLEOTIDE SEQUENCE [LARGE SCALE GENOMIC DNA]</scope>
    <source>
        <strain evidence="5">NAW-5</strain>
    </source>
</reference>
<sequence length="410" mass="43978">MKRIGSVIAMASIFIVSSVSPAVAATTAAATKTSMSAYLSAGPVQFSQSGQPSLQPAQSQAPGSRLNTVEVAKQEKAVVRVVCGNDLSAVQGSGVIVDTTGLIVTNYHVVAGQTHGKVELSNGSSFPILGVVGYNEDIDLAVLKIQPGEPLPAAQIRDSETVALGEEVMAIGSPLGLQNTLSTGIVSGKRVIGGNRKLQITAAIDHGSSGGGLFDKDGKLIGITDSGYGEGSLNFAIPINEVAPMLRDGMVTPLSQLKHTVIDLTKDKPLPSANLSYAKYKDYLTKNHMIQEFGNNKIQFGQCFVYENKGTAYVLFEMNTLNYNLWLKTLKAGDTSDIIKFVEAVGVLTKTLYPQKNIAVVITLYDHFKDKPDWCPAEYLNWNSKMKQWEIFMTLLLGKDSGGSFTVEFF</sequence>
<evidence type="ECO:0000313" key="4">
    <source>
        <dbReference type="EMBL" id="GBF32637.1"/>
    </source>
</evidence>
<feature type="chain" id="PRO_5014630150" evidence="3">
    <location>
        <begin position="25"/>
        <end position="410"/>
    </location>
</feature>
<dbReference type="Pfam" id="PF13365">
    <property type="entry name" value="Trypsin_2"/>
    <property type="match status" value="1"/>
</dbReference>
<evidence type="ECO:0000313" key="5">
    <source>
        <dbReference type="Proteomes" id="UP000239549"/>
    </source>
</evidence>
<evidence type="ECO:0000256" key="3">
    <source>
        <dbReference type="SAM" id="SignalP"/>
    </source>
</evidence>
<organism evidence="4 5">
    <name type="scientific">Desulfocucumis palustris</name>
    <dbReference type="NCBI Taxonomy" id="1898651"/>
    <lineage>
        <taxon>Bacteria</taxon>
        <taxon>Bacillati</taxon>
        <taxon>Bacillota</taxon>
        <taxon>Clostridia</taxon>
        <taxon>Eubacteriales</taxon>
        <taxon>Desulfocucumaceae</taxon>
        <taxon>Desulfocucumis</taxon>
    </lineage>
</organism>
<dbReference type="GO" id="GO:0006508">
    <property type="term" value="P:proteolysis"/>
    <property type="evidence" value="ECO:0007669"/>
    <property type="project" value="UniProtKB-KW"/>
</dbReference>
<proteinExistence type="predicted"/>
<keyword evidence="3" id="KW-0732">Signal</keyword>
<dbReference type="OrthoDB" id="189537at2"/>
<comment type="caution">
    <text evidence="4">The sequence shown here is derived from an EMBL/GenBank/DDBJ whole genome shotgun (WGS) entry which is preliminary data.</text>
</comment>
<dbReference type="EMBL" id="BFAV01000045">
    <property type="protein sequence ID" value="GBF32637.1"/>
    <property type="molecule type" value="Genomic_DNA"/>
</dbReference>
<keyword evidence="5" id="KW-1185">Reference proteome</keyword>
<gene>
    <name evidence="4" type="ORF">DCCM_0833</name>
</gene>
<accession>A0A2L2X8S9</accession>
<dbReference type="Gene3D" id="2.40.10.120">
    <property type="match status" value="1"/>
</dbReference>
<dbReference type="RefSeq" id="WP_104371139.1">
    <property type="nucleotide sequence ID" value="NZ_BFAV01000045.1"/>
</dbReference>
<name>A0A2L2X8S9_9FIRM</name>
<dbReference type="GO" id="GO:0004252">
    <property type="term" value="F:serine-type endopeptidase activity"/>
    <property type="evidence" value="ECO:0007669"/>
    <property type="project" value="InterPro"/>
</dbReference>
<keyword evidence="1 4" id="KW-0645">Protease</keyword>
<dbReference type="InterPro" id="IPR001940">
    <property type="entry name" value="Peptidase_S1C"/>
</dbReference>
<dbReference type="PANTHER" id="PTHR43343">
    <property type="entry name" value="PEPTIDASE S12"/>
    <property type="match status" value="1"/>
</dbReference>
<keyword evidence="2" id="KW-0378">Hydrolase</keyword>